<accession>A0AA40C306</accession>
<sequence>MGNILSVTTLYAFKYLPKSTIDAFVGLAAPPVASATSNLQSFYDKALTYLGAGTNAFTNSRILLIDRSGPRVLVAILTPSGPKLISAKKLLIAIQPKNSSLQEIGLDLTLEESSLTSQFNNSYYWDIVIKNSGIPSNISVTNLDVNAPLGIPTLPGVYGFAPAPLPGYTLAYYSSPAFKSDAQVKADTLAMVKKFVRVNGYPAGAPQIVGFNSHAPFWLTVPPAKIAEGFYAQLNGLQGKRNTFWTGATFVAHDSSAIWRWSEATLLPAVKASL</sequence>
<comment type="caution">
    <text evidence="1">The sequence shown here is derived from an EMBL/GenBank/DDBJ whole genome shotgun (WGS) entry which is preliminary data.</text>
</comment>
<dbReference type="EMBL" id="JAULSU010000003">
    <property type="protein sequence ID" value="KAK0622463.1"/>
    <property type="molecule type" value="Genomic_DNA"/>
</dbReference>
<protein>
    <recommendedName>
        <fullName evidence="3">Amine oxidase</fullName>
    </recommendedName>
</protein>
<evidence type="ECO:0008006" key="3">
    <source>
        <dbReference type="Google" id="ProtNLM"/>
    </source>
</evidence>
<proteinExistence type="predicted"/>
<dbReference type="AlphaFoldDB" id="A0AA40C306"/>
<dbReference type="Gene3D" id="3.50.50.60">
    <property type="entry name" value="FAD/NAD(P)-binding domain"/>
    <property type="match status" value="1"/>
</dbReference>
<reference evidence="1" key="1">
    <citation type="submission" date="2023-06" db="EMBL/GenBank/DDBJ databases">
        <title>Genome-scale phylogeny and comparative genomics of the fungal order Sordariales.</title>
        <authorList>
            <consortium name="Lawrence Berkeley National Laboratory"/>
            <person name="Hensen N."/>
            <person name="Bonometti L."/>
            <person name="Westerberg I."/>
            <person name="Brannstrom I.O."/>
            <person name="Guillou S."/>
            <person name="Cros-Aarteil S."/>
            <person name="Calhoun S."/>
            <person name="Haridas S."/>
            <person name="Kuo A."/>
            <person name="Mondo S."/>
            <person name="Pangilinan J."/>
            <person name="Riley R."/>
            <person name="Labutti K."/>
            <person name="Andreopoulos B."/>
            <person name="Lipzen A."/>
            <person name="Chen C."/>
            <person name="Yanf M."/>
            <person name="Daum C."/>
            <person name="Ng V."/>
            <person name="Clum A."/>
            <person name="Steindorff A."/>
            <person name="Ohm R."/>
            <person name="Martin F."/>
            <person name="Silar P."/>
            <person name="Natvig D."/>
            <person name="Lalanne C."/>
            <person name="Gautier V."/>
            <person name="Ament-Velasquez S.L."/>
            <person name="Kruys A."/>
            <person name="Hutchinson M.I."/>
            <person name="Powell A.J."/>
            <person name="Barry K."/>
            <person name="Miller A.N."/>
            <person name="Grigoriev I.V."/>
            <person name="Debuchy R."/>
            <person name="Gladieux P."/>
            <person name="Thoren M.H."/>
            <person name="Johannesson H."/>
        </authorList>
    </citation>
    <scope>NUCLEOTIDE SEQUENCE</scope>
    <source>
        <strain evidence="1">CBS 606.72</strain>
    </source>
</reference>
<evidence type="ECO:0000313" key="1">
    <source>
        <dbReference type="EMBL" id="KAK0622463.1"/>
    </source>
</evidence>
<evidence type="ECO:0000313" key="2">
    <source>
        <dbReference type="Proteomes" id="UP001175000"/>
    </source>
</evidence>
<keyword evidence="2" id="KW-1185">Reference proteome</keyword>
<gene>
    <name evidence="1" type="ORF">B0T14DRAFT_513906</name>
</gene>
<dbReference type="InterPro" id="IPR036188">
    <property type="entry name" value="FAD/NAD-bd_sf"/>
</dbReference>
<organism evidence="1 2">
    <name type="scientific">Immersiella caudata</name>
    <dbReference type="NCBI Taxonomy" id="314043"/>
    <lineage>
        <taxon>Eukaryota</taxon>
        <taxon>Fungi</taxon>
        <taxon>Dikarya</taxon>
        <taxon>Ascomycota</taxon>
        <taxon>Pezizomycotina</taxon>
        <taxon>Sordariomycetes</taxon>
        <taxon>Sordariomycetidae</taxon>
        <taxon>Sordariales</taxon>
        <taxon>Lasiosphaeriaceae</taxon>
        <taxon>Immersiella</taxon>
    </lineage>
</organism>
<dbReference type="Proteomes" id="UP001175000">
    <property type="component" value="Unassembled WGS sequence"/>
</dbReference>
<name>A0AA40C306_9PEZI</name>